<reference evidence="1 2" key="1">
    <citation type="journal article" date="2019" name="bioRxiv">
        <title>Genomics, evolutionary history and diagnostics of the Alternaria alternata species group including apple and Asian pear pathotypes.</title>
        <authorList>
            <person name="Armitage A.D."/>
            <person name="Cockerton H.M."/>
            <person name="Sreenivasaprasad S."/>
            <person name="Woodhall J.W."/>
            <person name="Lane C.R."/>
            <person name="Harrison R.J."/>
            <person name="Clarkson J.P."/>
        </authorList>
    </citation>
    <scope>NUCLEOTIDE SEQUENCE [LARGE SCALE GENOMIC DNA]</scope>
    <source>
        <strain evidence="1 2">FERA 650</strain>
    </source>
</reference>
<comment type="caution">
    <text evidence="1">The sequence shown here is derived from an EMBL/GenBank/DDBJ whole genome shotgun (WGS) entry which is preliminary data.</text>
</comment>
<protein>
    <submittedName>
        <fullName evidence="1">Uncharacterized protein</fullName>
    </submittedName>
</protein>
<dbReference type="EMBL" id="PDWZ02000014">
    <property type="protein sequence ID" value="KAB2099991.1"/>
    <property type="molecule type" value="Genomic_DNA"/>
</dbReference>
<dbReference type="Proteomes" id="UP000293547">
    <property type="component" value="Unassembled WGS sequence"/>
</dbReference>
<evidence type="ECO:0000313" key="2">
    <source>
        <dbReference type="Proteomes" id="UP000293547"/>
    </source>
</evidence>
<organism evidence="1 2">
    <name type="scientific">Alternaria gaisen</name>
    <dbReference type="NCBI Taxonomy" id="167740"/>
    <lineage>
        <taxon>Eukaryota</taxon>
        <taxon>Fungi</taxon>
        <taxon>Dikarya</taxon>
        <taxon>Ascomycota</taxon>
        <taxon>Pezizomycotina</taxon>
        <taxon>Dothideomycetes</taxon>
        <taxon>Pleosporomycetidae</taxon>
        <taxon>Pleosporales</taxon>
        <taxon>Pleosporineae</taxon>
        <taxon>Pleosporaceae</taxon>
        <taxon>Alternaria</taxon>
        <taxon>Alternaria sect. Alternaria</taxon>
    </lineage>
</organism>
<keyword evidence="2" id="KW-1185">Reference proteome</keyword>
<evidence type="ECO:0000313" key="1">
    <source>
        <dbReference type="EMBL" id="KAB2099991.1"/>
    </source>
</evidence>
<name>A0ACB6F6C6_9PLEO</name>
<proteinExistence type="predicted"/>
<sequence length="577" mass="65454">MNTKTSEISGLSSFGNPLLCSNTKQKPCQADAILVCSGGNMVQYCSKECQTADWSHHKKGCRSPFMKGTWEPEWYRSGYQPAFVGEGSQLAMFGNKKYLWGNMPAIDILQLQHNESKSCETSQDFNLLFAASGDLRNVIKTIDGLPQGYSNKCVAVLNDIDFIIVARNAIMLLIALQFEPKDAVPMIIHLWYSALLPSRIMQAIQTNILPMVEHVCQQIKNKPESVLQAKTFGSGDRKLRITLKKEDWIRLARFCRVSEGLTAEAAQQIRHRIMLAAERVDYRDRALLNMPAGVRQGEMYFRHTGVLLPYGCSTIDFDTPNPTLFSSGDWPMKDNASPRDGWLFDEYMQDAPAAKADEFGAIFFHIRRLLLKFCGRLQGSNISFRLFNMDAQYLGGYLDEMKFDRIEVFSQLLKSAAQNPKATLLMLFINAAVETDHAVNPQGDVLSVVSAMKRLDKYMPVGKPRATLPRGMLGTNAHPELILRTACYNLFKPWDKYFDMFMDEARITQFAALCGMAIKKEHTIVQPWPYKIRNCTTKKEFDILRAGSLTGFERYMEFQKFEDVADDMSFEFAGMQL</sequence>
<accession>A0ACB6F6C6</accession>
<gene>
    <name evidence="1" type="ORF">AG0111_0g11717</name>
</gene>